<protein>
    <submittedName>
        <fullName evidence="1">Uncharacterized protein</fullName>
    </submittedName>
</protein>
<dbReference type="RefSeq" id="WP_045277473.1">
    <property type="nucleotide sequence ID" value="NZ_JYIW01000006.1"/>
</dbReference>
<proteinExistence type="predicted"/>
<evidence type="ECO:0000313" key="1">
    <source>
        <dbReference type="EMBL" id="KJL34196.1"/>
    </source>
</evidence>
<name>A0A0F0LRS3_9MICO</name>
<evidence type="ECO:0000313" key="2">
    <source>
        <dbReference type="Proteomes" id="UP000033640"/>
    </source>
</evidence>
<dbReference type="OrthoDB" id="2426596at2"/>
<organism evidence="1 2">
    <name type="scientific">Microbacterium oxydans</name>
    <dbReference type="NCBI Taxonomy" id="82380"/>
    <lineage>
        <taxon>Bacteria</taxon>
        <taxon>Bacillati</taxon>
        <taxon>Actinomycetota</taxon>
        <taxon>Actinomycetes</taxon>
        <taxon>Micrococcales</taxon>
        <taxon>Microbacteriaceae</taxon>
        <taxon>Microbacterium</taxon>
    </lineage>
</organism>
<dbReference type="Proteomes" id="UP000033640">
    <property type="component" value="Unassembled WGS sequence"/>
</dbReference>
<comment type="caution">
    <text evidence="1">The sequence shown here is derived from an EMBL/GenBank/DDBJ whole genome shotgun (WGS) entry which is preliminary data.</text>
</comment>
<reference evidence="1 2" key="1">
    <citation type="submission" date="2015-02" db="EMBL/GenBank/DDBJ databases">
        <title>Draft genome sequences of ten Microbacterium spp. with emphasis on heavy metal contaminated environments.</title>
        <authorList>
            <person name="Corretto E."/>
        </authorList>
    </citation>
    <scope>NUCLEOTIDE SEQUENCE [LARGE SCALE GENOMIC DNA]</scope>
    <source>
        <strain evidence="1 2">BEL4b</strain>
    </source>
</reference>
<gene>
    <name evidence="1" type="ORF">RS83_00027</name>
</gene>
<dbReference type="EMBL" id="JYIW01000006">
    <property type="protein sequence ID" value="KJL34196.1"/>
    <property type="molecule type" value="Genomic_DNA"/>
</dbReference>
<accession>A0A0F0LRS3</accession>
<dbReference type="PATRIC" id="fig|82380.11.peg.27"/>
<sequence length="293" mass="32160">MEWIANPSVGDWLRERLDPGFASMHGVVPRGYPAYARVFHPPLVDDAPTTWAATAAAFGTTLHGLAQWQRIVRTPVDGDWRTRIGPDGREYSAPLEGELDPEQLAAVADHLVAHTTTPDAGVAALWEGHGGLLGHFGQTPSSAFAVSSDDPHHQAMLNRSTHDPFNNVFRKPTWQEGILSRAISEGPRLQLPDREHVLFSAAPRTFADPDWVLHAAWRDVAAEERGFPPSAQSPGILWPEDRAWVLVTEVDFDSTIVAGSNELIRAICTDARIEALPIREGADLGWDADEVNR</sequence>
<dbReference type="AlphaFoldDB" id="A0A0F0LRS3"/>